<keyword evidence="1" id="KW-1133">Transmembrane helix</keyword>
<feature type="transmembrane region" description="Helical" evidence="1">
    <location>
        <begin position="246"/>
        <end position="267"/>
    </location>
</feature>
<feature type="transmembrane region" description="Helical" evidence="1">
    <location>
        <begin position="215"/>
        <end position="234"/>
    </location>
</feature>
<feature type="transmembrane region" description="Helical" evidence="1">
    <location>
        <begin position="186"/>
        <end position="208"/>
    </location>
</feature>
<dbReference type="PANTHER" id="PTHR35797:SF1">
    <property type="entry name" value="PROTEASE"/>
    <property type="match status" value="1"/>
</dbReference>
<feature type="transmembrane region" description="Helical" evidence="1">
    <location>
        <begin position="46"/>
        <end position="66"/>
    </location>
</feature>
<feature type="transmembrane region" description="Helical" evidence="1">
    <location>
        <begin position="159"/>
        <end position="180"/>
    </location>
</feature>
<feature type="transmembrane region" description="Helical" evidence="1">
    <location>
        <begin position="87"/>
        <end position="110"/>
    </location>
</feature>
<feature type="domain" description="CAAX prenyl protease 2/Lysostaphin resistance protein A-like" evidence="2">
    <location>
        <begin position="127"/>
        <end position="227"/>
    </location>
</feature>
<keyword evidence="1" id="KW-0812">Transmembrane</keyword>
<keyword evidence="3" id="KW-0645">Protease</keyword>
<organism evidence="3 4">
    <name type="scientific">Dyella humi</name>
    <dbReference type="NCBI Taxonomy" id="1770547"/>
    <lineage>
        <taxon>Bacteria</taxon>
        <taxon>Pseudomonadati</taxon>
        <taxon>Pseudomonadota</taxon>
        <taxon>Gammaproteobacteria</taxon>
        <taxon>Lysobacterales</taxon>
        <taxon>Rhodanobacteraceae</taxon>
        <taxon>Dyella</taxon>
    </lineage>
</organism>
<feature type="transmembrane region" description="Helical" evidence="1">
    <location>
        <begin position="116"/>
        <end position="138"/>
    </location>
</feature>
<dbReference type="RefSeq" id="WP_380015401.1">
    <property type="nucleotide sequence ID" value="NZ_JADIKI010000023.1"/>
</dbReference>
<dbReference type="InterPro" id="IPR042150">
    <property type="entry name" value="MmRce1-like"/>
</dbReference>
<accession>A0ABW8IMR1</accession>
<evidence type="ECO:0000256" key="1">
    <source>
        <dbReference type="SAM" id="Phobius"/>
    </source>
</evidence>
<proteinExistence type="predicted"/>
<name>A0ABW8IMR1_9GAMM</name>
<evidence type="ECO:0000313" key="3">
    <source>
        <dbReference type="EMBL" id="MFK2856517.1"/>
    </source>
</evidence>
<evidence type="ECO:0000313" key="4">
    <source>
        <dbReference type="Proteomes" id="UP001620409"/>
    </source>
</evidence>
<sequence>MNANDPRTYRTTPLSFFVLAFAITWLAWMVPVLAGRGMFTLSSTMQIVWLVIGSFGPFMAAFVSTYRDGGWPHVREFFGRCLRYRIGPLYLIAALLLEPALGWITAWWLARHGGPPLGINVSLAHLPLLYAILFFGGGSCNEEFGWAYAIDRLQLARPLALAAPVFGVIWGVWHLPLFYIPGTSQSVMPFWAFAILTTALRVIYVWAYEGAGKSILASLLFHTAANLCFNFYMLVDTSPRHDERGLIVFAVLNVAVAVIVLLTSRVYRRRTLA</sequence>
<dbReference type="GO" id="GO:0008237">
    <property type="term" value="F:metallopeptidase activity"/>
    <property type="evidence" value="ECO:0007669"/>
    <property type="project" value="UniProtKB-KW"/>
</dbReference>
<feature type="transmembrane region" description="Helical" evidence="1">
    <location>
        <begin position="12"/>
        <end position="34"/>
    </location>
</feature>
<keyword evidence="3" id="KW-0378">Hydrolase</keyword>
<comment type="caution">
    <text evidence="3">The sequence shown here is derived from an EMBL/GenBank/DDBJ whole genome shotgun (WGS) entry which is preliminary data.</text>
</comment>
<keyword evidence="4" id="KW-1185">Reference proteome</keyword>
<evidence type="ECO:0000259" key="2">
    <source>
        <dbReference type="Pfam" id="PF02517"/>
    </source>
</evidence>
<dbReference type="InterPro" id="IPR003675">
    <property type="entry name" value="Rce1/LyrA-like_dom"/>
</dbReference>
<keyword evidence="3" id="KW-0482">Metalloprotease</keyword>
<reference evidence="3 4" key="1">
    <citation type="submission" date="2020-10" db="EMBL/GenBank/DDBJ databases">
        <title>Phylogeny of dyella-like bacteria.</title>
        <authorList>
            <person name="Fu J."/>
        </authorList>
    </citation>
    <scope>NUCLEOTIDE SEQUENCE [LARGE SCALE GENOMIC DNA]</scope>
    <source>
        <strain evidence="3 4">DHG40</strain>
    </source>
</reference>
<keyword evidence="1" id="KW-0472">Membrane</keyword>
<dbReference type="Pfam" id="PF02517">
    <property type="entry name" value="Rce1-like"/>
    <property type="match status" value="1"/>
</dbReference>
<dbReference type="Proteomes" id="UP001620409">
    <property type="component" value="Unassembled WGS sequence"/>
</dbReference>
<dbReference type="PANTHER" id="PTHR35797">
    <property type="entry name" value="PROTEASE-RELATED"/>
    <property type="match status" value="1"/>
</dbReference>
<protein>
    <submittedName>
        <fullName evidence="3">CPBP family intramembrane metalloprotease</fullName>
    </submittedName>
</protein>
<gene>
    <name evidence="3" type="ORF">ISP18_18060</name>
</gene>
<dbReference type="EMBL" id="JADIKI010000023">
    <property type="protein sequence ID" value="MFK2856517.1"/>
    <property type="molecule type" value="Genomic_DNA"/>
</dbReference>